<protein>
    <submittedName>
        <fullName evidence="1">Uncharacterized protein</fullName>
    </submittedName>
</protein>
<reference evidence="1" key="1">
    <citation type="submission" date="2022-10" db="EMBL/GenBank/DDBJ databases">
        <title>Complete genome sequence of Capnocytophaga ochracea KCOM 2812 isolated from actinomycosis lesion.</title>
        <authorList>
            <person name="Kook J.-K."/>
            <person name="Park S.-N."/>
            <person name="Lim Y.K."/>
        </authorList>
    </citation>
    <scope>NUCLEOTIDE SEQUENCE</scope>
    <source>
        <strain evidence="1">KCOM 28121</strain>
    </source>
</reference>
<evidence type="ECO:0000313" key="2">
    <source>
        <dbReference type="Proteomes" id="UP001163262"/>
    </source>
</evidence>
<dbReference type="EMBL" id="CP110230">
    <property type="protein sequence ID" value="UZD40540.1"/>
    <property type="molecule type" value="Genomic_DNA"/>
</dbReference>
<gene>
    <name evidence="1" type="ORF">OL231_10240</name>
</gene>
<dbReference type="AlphaFoldDB" id="A0AA47A0Z9"/>
<name>A0AA47A0Z9_CAPOC</name>
<dbReference type="Proteomes" id="UP001163262">
    <property type="component" value="Chromosome"/>
</dbReference>
<proteinExistence type="predicted"/>
<organism evidence="1 2">
    <name type="scientific">Capnocytophaga ochracea</name>
    <dbReference type="NCBI Taxonomy" id="1018"/>
    <lineage>
        <taxon>Bacteria</taxon>
        <taxon>Pseudomonadati</taxon>
        <taxon>Bacteroidota</taxon>
        <taxon>Flavobacteriia</taxon>
        <taxon>Flavobacteriales</taxon>
        <taxon>Flavobacteriaceae</taxon>
        <taxon>Capnocytophaga</taxon>
    </lineage>
</organism>
<evidence type="ECO:0000313" key="1">
    <source>
        <dbReference type="EMBL" id="UZD40540.1"/>
    </source>
</evidence>
<accession>A0AA47A0Z9</accession>
<sequence>MLIDKVRFGYLQLFIIFAEKYKHMNMKRFLSAITLLVMSHLAWSQSPNILDPDYQNSRPNPWTYGGNIGIGYSTYGLGIDISPRLGYKITEDLELAAVVNGSFQNSEYYRSLLVGVGPALTYYIGRVAYVSSSYQHYFISQKHKSSNYKYNTEEDALYVGAGYMQNVGGNVYIQIGVSYNVLYKKDKSVFSSGFIPSVGIVIGL</sequence>
<dbReference type="RefSeq" id="WP_264860251.1">
    <property type="nucleotide sequence ID" value="NZ_CP110230.1"/>
</dbReference>